<dbReference type="Proteomes" id="UP001054945">
    <property type="component" value="Unassembled WGS sequence"/>
</dbReference>
<sequence length="97" mass="11236">MGSIAVAVFGYSYYARLQLLSEIRVHFWAVLHRCFFGEMCTYCLRFESTSGFTVVAFGNVDIMHFWNYYLRFESTYGDLLQSQYSDTSIICTCATTI</sequence>
<accession>A0AAV4SA05</accession>
<organism evidence="1 2">
    <name type="scientific">Caerostris extrusa</name>
    <name type="common">Bark spider</name>
    <name type="synonym">Caerostris bankana</name>
    <dbReference type="NCBI Taxonomy" id="172846"/>
    <lineage>
        <taxon>Eukaryota</taxon>
        <taxon>Metazoa</taxon>
        <taxon>Ecdysozoa</taxon>
        <taxon>Arthropoda</taxon>
        <taxon>Chelicerata</taxon>
        <taxon>Arachnida</taxon>
        <taxon>Araneae</taxon>
        <taxon>Araneomorphae</taxon>
        <taxon>Entelegynae</taxon>
        <taxon>Araneoidea</taxon>
        <taxon>Araneidae</taxon>
        <taxon>Caerostris</taxon>
    </lineage>
</organism>
<dbReference type="EMBL" id="BPLR01009078">
    <property type="protein sequence ID" value="GIY29471.1"/>
    <property type="molecule type" value="Genomic_DNA"/>
</dbReference>
<dbReference type="AlphaFoldDB" id="A0AAV4SA05"/>
<evidence type="ECO:0000313" key="2">
    <source>
        <dbReference type="Proteomes" id="UP001054945"/>
    </source>
</evidence>
<proteinExistence type="predicted"/>
<gene>
    <name evidence="1" type="ORF">CEXT_90861</name>
</gene>
<evidence type="ECO:0000313" key="1">
    <source>
        <dbReference type="EMBL" id="GIY29471.1"/>
    </source>
</evidence>
<keyword evidence="2" id="KW-1185">Reference proteome</keyword>
<comment type="caution">
    <text evidence="1">The sequence shown here is derived from an EMBL/GenBank/DDBJ whole genome shotgun (WGS) entry which is preliminary data.</text>
</comment>
<reference evidence="1 2" key="1">
    <citation type="submission" date="2021-06" db="EMBL/GenBank/DDBJ databases">
        <title>Caerostris extrusa draft genome.</title>
        <authorList>
            <person name="Kono N."/>
            <person name="Arakawa K."/>
        </authorList>
    </citation>
    <scope>NUCLEOTIDE SEQUENCE [LARGE SCALE GENOMIC DNA]</scope>
</reference>
<name>A0AAV4SA05_CAEEX</name>
<protein>
    <submittedName>
        <fullName evidence="1">Uncharacterized protein</fullName>
    </submittedName>
</protein>